<name>A0A6C0UIT8_9EURY</name>
<dbReference type="RefSeq" id="WP_163487135.1">
    <property type="nucleotide sequence ID" value="NZ_CP048739.1"/>
</dbReference>
<accession>A0A6C0UIT8</accession>
<feature type="transmembrane region" description="Helical" evidence="1">
    <location>
        <begin position="40"/>
        <end position="63"/>
    </location>
</feature>
<protein>
    <submittedName>
        <fullName evidence="2">Uncharacterized protein</fullName>
    </submittedName>
</protein>
<organism evidence="2 3">
    <name type="scientific">Halogeometricum borinquense</name>
    <dbReference type="NCBI Taxonomy" id="60847"/>
    <lineage>
        <taxon>Archaea</taxon>
        <taxon>Methanobacteriati</taxon>
        <taxon>Methanobacteriota</taxon>
        <taxon>Stenosarchaea group</taxon>
        <taxon>Halobacteria</taxon>
        <taxon>Halobacteriales</taxon>
        <taxon>Haloferacaceae</taxon>
        <taxon>Halogeometricum</taxon>
    </lineage>
</organism>
<keyword evidence="1" id="KW-0812">Transmembrane</keyword>
<evidence type="ECO:0000313" key="2">
    <source>
        <dbReference type="EMBL" id="QIB75355.1"/>
    </source>
</evidence>
<keyword evidence="1" id="KW-1133">Transmembrane helix</keyword>
<dbReference type="EMBL" id="CP048739">
    <property type="protein sequence ID" value="QIB75355.1"/>
    <property type="molecule type" value="Genomic_DNA"/>
</dbReference>
<evidence type="ECO:0000313" key="3">
    <source>
        <dbReference type="Proteomes" id="UP000465846"/>
    </source>
</evidence>
<keyword evidence="1" id="KW-0472">Membrane</keyword>
<evidence type="ECO:0000256" key="1">
    <source>
        <dbReference type="SAM" id="Phobius"/>
    </source>
</evidence>
<gene>
    <name evidence="2" type="ORF">G3I44_14290</name>
</gene>
<sequence length="76" mass="7982">MSAIKIMLGMGVSGASMGLVAFDYLREANGWIYSDLNTAYLAWAAIGFQFGAGVGLLVAWTAISNSSEERGEGGMK</sequence>
<dbReference type="AlphaFoldDB" id="A0A6C0UIT8"/>
<dbReference type="GeneID" id="44080593"/>
<dbReference type="Proteomes" id="UP000465846">
    <property type="component" value="Chromosome"/>
</dbReference>
<reference evidence="2 3" key="1">
    <citation type="submission" date="2020-02" db="EMBL/GenBank/DDBJ databases">
        <title>Whole genome sequence of Halogeometricum borinquense strain wsp4.</title>
        <authorList>
            <person name="Verma D.K."/>
            <person name="Gopal K."/>
            <person name="Prasad E.S."/>
        </authorList>
    </citation>
    <scope>NUCLEOTIDE SEQUENCE [LARGE SCALE GENOMIC DNA]</scope>
    <source>
        <strain evidence="3">wsp4</strain>
    </source>
</reference>
<proteinExistence type="predicted"/>